<gene>
    <name evidence="3" type="ORF">OSTQU699_LOCUS8311</name>
</gene>
<reference evidence="3" key="1">
    <citation type="submission" date="2020-12" db="EMBL/GenBank/DDBJ databases">
        <authorList>
            <person name="Iha C."/>
        </authorList>
    </citation>
    <scope>NUCLEOTIDE SEQUENCE</scope>
</reference>
<keyword evidence="2" id="KW-1133">Transmembrane helix</keyword>
<accession>A0A8S1JA57</accession>
<evidence type="ECO:0000256" key="1">
    <source>
        <dbReference type="SAM" id="MobiDB-lite"/>
    </source>
</evidence>
<feature type="transmembrane region" description="Helical" evidence="2">
    <location>
        <begin position="109"/>
        <end position="129"/>
    </location>
</feature>
<keyword evidence="2" id="KW-0472">Membrane</keyword>
<name>A0A8S1JA57_9CHLO</name>
<feature type="compositionally biased region" description="Basic and acidic residues" evidence="1">
    <location>
        <begin position="22"/>
        <end position="34"/>
    </location>
</feature>
<dbReference type="AlphaFoldDB" id="A0A8S1JA57"/>
<feature type="region of interest" description="Disordered" evidence="1">
    <location>
        <begin position="1"/>
        <end position="63"/>
    </location>
</feature>
<keyword evidence="2" id="KW-0812">Transmembrane</keyword>
<keyword evidence="4" id="KW-1185">Reference proteome</keyword>
<feature type="transmembrane region" description="Helical" evidence="2">
    <location>
        <begin position="687"/>
        <end position="709"/>
    </location>
</feature>
<proteinExistence type="predicted"/>
<organism evidence="3 4">
    <name type="scientific">Ostreobium quekettii</name>
    <dbReference type="NCBI Taxonomy" id="121088"/>
    <lineage>
        <taxon>Eukaryota</taxon>
        <taxon>Viridiplantae</taxon>
        <taxon>Chlorophyta</taxon>
        <taxon>core chlorophytes</taxon>
        <taxon>Ulvophyceae</taxon>
        <taxon>TCBD clade</taxon>
        <taxon>Bryopsidales</taxon>
        <taxon>Ostreobineae</taxon>
        <taxon>Ostreobiaceae</taxon>
        <taxon>Ostreobium</taxon>
    </lineage>
</organism>
<feature type="transmembrane region" description="Helical" evidence="2">
    <location>
        <begin position="75"/>
        <end position="97"/>
    </location>
</feature>
<feature type="transmembrane region" description="Helical" evidence="2">
    <location>
        <begin position="619"/>
        <end position="641"/>
    </location>
</feature>
<dbReference type="Proteomes" id="UP000708148">
    <property type="component" value="Unassembled WGS sequence"/>
</dbReference>
<protein>
    <submittedName>
        <fullName evidence="3">Uncharacterized protein</fullName>
    </submittedName>
</protein>
<evidence type="ECO:0000313" key="4">
    <source>
        <dbReference type="Proteomes" id="UP000708148"/>
    </source>
</evidence>
<feature type="non-terminal residue" evidence="3">
    <location>
        <position position="1"/>
    </location>
</feature>
<comment type="caution">
    <text evidence="3">The sequence shown here is derived from an EMBL/GenBank/DDBJ whole genome shotgun (WGS) entry which is preliminary data.</text>
</comment>
<dbReference type="EMBL" id="CAJHUC010002013">
    <property type="protein sequence ID" value="CAD7702956.1"/>
    <property type="molecule type" value="Genomic_DNA"/>
</dbReference>
<evidence type="ECO:0000256" key="2">
    <source>
        <dbReference type="SAM" id="Phobius"/>
    </source>
</evidence>
<sequence length="741" mass="77505">PGGRLAGVAMGTTDPICGGATGEERRQPAERGECVDEGAAGSSGRDQEWASSSAVGSDRRTADDRAGRGWARRRWVPLAACAAIGCSASVAIAQAAAPVCHGVGSCASLLSGGINWMTFFAVFNLAAILDVGTVSDAGSLLGVADWAWDNEHVSEGVRGAVRYTEQRSGDAVGVTFVEVGCVTEFAGEPAWVSGSAAGGNMSVIWATDGSGAPRTWMCGAKAEALGGDFEGIEGVEAAGGGGKNWRRAREKLLARRRPDYDAAERLLREWMVHRIADRGVRWSVPGKGWDWIAPFEVARDEWMDRELVRLFADNGTVAVAIANAGGVNDSVAVRRGGWDASSGAGPAARASSRAGREASAELCVGDTAKAAEAGINLCRGGSLMLDRRQAAGLTLQGGAVVRREFVGVAGRSGVFPSRRGVVDSTTPRPAFRPEDDPGLSIAESGVISFHPGAELRAADPPIGADACAATFYGPLRPGVPYGVDLVDGTPGPDEPVLSCDVSATAVPVRLLKAAEQAVEANLVGGRDRPVAAPPSEIASAWLFGSLAAAQLGWWVVCGLHRLQDALYLAAQASVSAYAKAQGADAGVPRLRRLNTHVHVYMSFYTDWYLNVRASTLRTYAAGLAILAAALTYGVAAVPIVLQMIEQVRHDAWAHRTAFSLRTGDGPGGPSGSLLLATVERRMAGSTAVWTGAACVVMALQAVVHAVLMFRRIREEQTAQELLVEDAAEGRKSLFEKLRSIV</sequence>
<evidence type="ECO:0000313" key="3">
    <source>
        <dbReference type="EMBL" id="CAD7702956.1"/>
    </source>
</evidence>